<dbReference type="GO" id="GO:0006310">
    <property type="term" value="P:DNA recombination"/>
    <property type="evidence" value="ECO:0007669"/>
    <property type="project" value="UniProtKB-KW"/>
</dbReference>
<keyword evidence="1" id="KW-0233">DNA recombination</keyword>
<evidence type="ECO:0000313" key="3">
    <source>
        <dbReference type="Proteomes" id="UP000070498"/>
    </source>
</evidence>
<dbReference type="EMBL" id="LNUW01000028">
    <property type="protein sequence ID" value="KXG85801.1"/>
    <property type="molecule type" value="Genomic_DNA"/>
</dbReference>
<dbReference type="InterPro" id="IPR013762">
    <property type="entry name" value="Integrase-like_cat_sf"/>
</dbReference>
<evidence type="ECO:0000313" key="2">
    <source>
        <dbReference type="EMBL" id="KXG85801.1"/>
    </source>
</evidence>
<sequence length="394" mass="43279">MKTSNRDVAHVLSGKYISEYHANIEAIGLGGDDLTYLKAQESAKAIGVDYLPAEKLKQQNASELLTTLIRSLSSLESVKNPDEAHVAVVGGAIPEQLSLDDMLTRYKKLAGAKWLDLDERARDKKWNRYANPVQDFKDTMGDMDVLDIKPKHAFDYAIKLGERIKRGEIKSETAKKKLLFLSAMVRKVFQSNFPDRANPFEHASIDYEGDKETRKPFTETEIAAVTERLQNCDANDELIAILQIAQNTGAHAKEIVLASANDIVLDAPIPFIRIGVNENRKKLKTGGARHRDIPLVGVALEAAKRHPNGFPRYCRSGGSEALSSAANKIIKSVAPGKTTYSFRHRLFDLLRDADGIEDSLLKAIVGHNGGMTAGYGTGFTLEKKAAALLKALPA</sequence>
<reference evidence="2 3" key="1">
    <citation type="submission" date="2015-11" db="EMBL/GenBank/DDBJ databases">
        <title>Draft genome sequence of Agrobacterium sp. R89-1.</title>
        <authorList>
            <person name="Zahradnik J."/>
            <person name="Kyslikova E."/>
            <person name="Palyzova A."/>
            <person name="Kyslik P."/>
        </authorList>
    </citation>
    <scope>NUCLEOTIDE SEQUENCE [LARGE SCALE GENOMIC DNA]</scope>
    <source>
        <strain evidence="2 3">R89-1</strain>
    </source>
</reference>
<accession>A0A135P2Z1</accession>
<evidence type="ECO:0008006" key="4">
    <source>
        <dbReference type="Google" id="ProtNLM"/>
    </source>
</evidence>
<keyword evidence="3" id="KW-1185">Reference proteome</keyword>
<dbReference type="AlphaFoldDB" id="A0A135P2Z1"/>
<organism evidence="2 3">
    <name type="scientific">Agrobacterium bohemicum</name>
    <dbReference type="NCBI Taxonomy" id="2052828"/>
    <lineage>
        <taxon>Bacteria</taxon>
        <taxon>Pseudomonadati</taxon>
        <taxon>Pseudomonadota</taxon>
        <taxon>Alphaproteobacteria</taxon>
        <taxon>Hyphomicrobiales</taxon>
        <taxon>Rhizobiaceae</taxon>
        <taxon>Rhizobium/Agrobacterium group</taxon>
        <taxon>Agrobacterium</taxon>
    </lineage>
</organism>
<comment type="caution">
    <text evidence="2">The sequence shown here is derived from an EMBL/GenBank/DDBJ whole genome shotgun (WGS) entry which is preliminary data.</text>
</comment>
<gene>
    <name evidence="2" type="ORF">ATO67_03965</name>
</gene>
<dbReference type="GO" id="GO:0003677">
    <property type="term" value="F:DNA binding"/>
    <property type="evidence" value="ECO:0007669"/>
    <property type="project" value="InterPro"/>
</dbReference>
<proteinExistence type="predicted"/>
<dbReference type="STRING" id="2052828.ATO67_03965"/>
<name>A0A135P2Z1_9HYPH</name>
<evidence type="ECO:0000256" key="1">
    <source>
        <dbReference type="ARBA" id="ARBA00023172"/>
    </source>
</evidence>
<dbReference type="SUPFAM" id="SSF56349">
    <property type="entry name" value="DNA breaking-rejoining enzymes"/>
    <property type="match status" value="1"/>
</dbReference>
<dbReference type="Proteomes" id="UP000070498">
    <property type="component" value="Unassembled WGS sequence"/>
</dbReference>
<dbReference type="Gene3D" id="1.10.443.10">
    <property type="entry name" value="Intergrase catalytic core"/>
    <property type="match status" value="1"/>
</dbReference>
<protein>
    <recommendedName>
        <fullName evidence="4">Integrase</fullName>
    </recommendedName>
</protein>
<dbReference type="InterPro" id="IPR011010">
    <property type="entry name" value="DNA_brk_join_enz"/>
</dbReference>
<dbReference type="GO" id="GO:0015074">
    <property type="term" value="P:DNA integration"/>
    <property type="evidence" value="ECO:0007669"/>
    <property type="project" value="InterPro"/>
</dbReference>